<evidence type="ECO:0000313" key="3">
    <source>
        <dbReference type="Proteomes" id="UP000035159"/>
    </source>
</evidence>
<dbReference type="KEGG" id="kpf:IX53_05810"/>
<evidence type="ECO:0000313" key="2">
    <source>
        <dbReference type="EMBL" id="AKI97411.1"/>
    </source>
</evidence>
<sequence length="279" mass="31476">MKITFIGHVSKDINIVIEDKKVIPGGGVFFGSMAVVHLGEKAEVFTKCALDDVEVFTIMKEEGVETHFLPSPTTTSIENYYPTPNPDDRTSRILSLAEPFNKTDLPAESREIIHVNPLWYGEFPEELLPLVRQRTGFLIGDAQGFLRNIEDGKMIYRNWKNKEKYLELFDLFKVDIKEAKILTGVDELKESVQKIYRMGPKMVIGTQSESVIVFDGKNLYEAPFGDWKLEGRTGRGDTCTAAFVVGYGRFGMPQAVKFAAEVTTEKMQYPGPFKDRGTL</sequence>
<proteinExistence type="predicted"/>
<evidence type="ECO:0000259" key="1">
    <source>
        <dbReference type="Pfam" id="PF00294"/>
    </source>
</evidence>
<name>A0A0G2ZBE1_9BACT</name>
<keyword evidence="2" id="KW-0418">Kinase</keyword>
<dbReference type="STRING" id="1330330.IX53_05810"/>
<dbReference type="Proteomes" id="UP000035159">
    <property type="component" value="Chromosome"/>
</dbReference>
<accession>A0A0G2ZBE1</accession>
<dbReference type="GO" id="GO:0016301">
    <property type="term" value="F:kinase activity"/>
    <property type="evidence" value="ECO:0007669"/>
    <property type="project" value="UniProtKB-KW"/>
</dbReference>
<keyword evidence="2" id="KW-0808">Transferase</keyword>
<reference evidence="2 3" key="1">
    <citation type="submission" date="2015-04" db="EMBL/GenBank/DDBJ databases">
        <title>Complete Genome Sequence of Kosmotoga pacifica SLHLJ1.</title>
        <authorList>
            <person name="Jiang L.J."/>
            <person name="Shao Z.Z."/>
            <person name="Jebbar M."/>
        </authorList>
    </citation>
    <scope>NUCLEOTIDE SEQUENCE [LARGE SCALE GENOMIC DNA]</scope>
    <source>
        <strain evidence="2 3">SLHLJ1</strain>
    </source>
</reference>
<feature type="domain" description="Carbohydrate kinase PfkB" evidence="1">
    <location>
        <begin position="33"/>
        <end position="271"/>
    </location>
</feature>
<gene>
    <name evidence="2" type="ORF">IX53_05810</name>
</gene>
<keyword evidence="3" id="KW-1185">Reference proteome</keyword>
<dbReference type="SUPFAM" id="SSF53613">
    <property type="entry name" value="Ribokinase-like"/>
    <property type="match status" value="1"/>
</dbReference>
<organism evidence="2 3">
    <name type="scientific">Kosmotoga pacifica</name>
    <dbReference type="NCBI Taxonomy" id="1330330"/>
    <lineage>
        <taxon>Bacteria</taxon>
        <taxon>Thermotogati</taxon>
        <taxon>Thermotogota</taxon>
        <taxon>Thermotogae</taxon>
        <taxon>Kosmotogales</taxon>
        <taxon>Kosmotogaceae</taxon>
        <taxon>Kosmotoga</taxon>
    </lineage>
</organism>
<protein>
    <submittedName>
        <fullName evidence="2">Carbohydrate kinase</fullName>
    </submittedName>
</protein>
<dbReference type="Gene3D" id="3.40.1190.20">
    <property type="match status" value="1"/>
</dbReference>
<dbReference type="InterPro" id="IPR029056">
    <property type="entry name" value="Ribokinase-like"/>
</dbReference>
<dbReference type="RefSeq" id="WP_047754545.1">
    <property type="nucleotide sequence ID" value="NZ_CAJUHA010000015.1"/>
</dbReference>
<dbReference type="OrthoDB" id="9813569at2"/>
<dbReference type="Pfam" id="PF00294">
    <property type="entry name" value="PfkB"/>
    <property type="match status" value="1"/>
</dbReference>
<dbReference type="InterPro" id="IPR011611">
    <property type="entry name" value="PfkB_dom"/>
</dbReference>
<dbReference type="AlphaFoldDB" id="A0A0G2ZBE1"/>
<dbReference type="PATRIC" id="fig|1330330.3.peg.1177"/>
<dbReference type="EMBL" id="CP011232">
    <property type="protein sequence ID" value="AKI97411.1"/>
    <property type="molecule type" value="Genomic_DNA"/>
</dbReference>